<feature type="signal peptide" evidence="3">
    <location>
        <begin position="1"/>
        <end position="22"/>
    </location>
</feature>
<dbReference type="AlphaFoldDB" id="A0A0G3XAW6"/>
<dbReference type="InterPro" id="IPR036430">
    <property type="entry name" value="RNase_T2-like_sf"/>
</dbReference>
<protein>
    <submittedName>
        <fullName evidence="4">Ribonuclease T</fullName>
    </submittedName>
</protein>
<dbReference type="EMBL" id="CP011805">
    <property type="protein sequence ID" value="AKM08342.1"/>
    <property type="molecule type" value="Genomic_DNA"/>
</dbReference>
<dbReference type="PANTHER" id="PTHR11240:SF22">
    <property type="entry name" value="RIBONUCLEASE T2"/>
    <property type="match status" value="1"/>
</dbReference>
<dbReference type="PROSITE" id="PS00530">
    <property type="entry name" value="RNASE_T2_1"/>
    <property type="match status" value="1"/>
</dbReference>
<dbReference type="Proteomes" id="UP000037643">
    <property type="component" value="Chromosome"/>
</dbReference>
<gene>
    <name evidence="4" type="ORF">AM2010_2285</name>
</gene>
<dbReference type="GO" id="GO:0006401">
    <property type="term" value="P:RNA catabolic process"/>
    <property type="evidence" value="ECO:0007669"/>
    <property type="project" value="UniProtKB-ARBA"/>
</dbReference>
<dbReference type="OrthoDB" id="4720638at2"/>
<sequence length="235" mass="26378" precursor="true">MKSVPGLALALAALAAGSAAHAQAYQCRVPGAISVPEVRPDARARQVPVTGYTLALSWSPEFCKGREGEARHRMQCSGRNGRFGFVVHGLWPEGRGTWPQWCPTVRKVSPAQARRNLCMSPGAPLLARQWAKHGSCMVRRPETYFRVTRILWDSLRFPDMDRLSRDDALTAGMIRENFLLANRGWSADAIGIKLNRRGWLQELRLCYGKDFRPTKCDRGRYGAKDSARVKVWRGL</sequence>
<evidence type="ECO:0000256" key="1">
    <source>
        <dbReference type="ARBA" id="ARBA00007469"/>
    </source>
</evidence>
<comment type="similarity">
    <text evidence="1 2">Belongs to the RNase T2 family.</text>
</comment>
<dbReference type="RefSeq" id="WP_047807185.1">
    <property type="nucleotide sequence ID" value="NZ_CP011805.1"/>
</dbReference>
<dbReference type="STRING" id="543877.AM2010_2285"/>
<dbReference type="Pfam" id="PF00445">
    <property type="entry name" value="Ribonuclease_T2"/>
    <property type="match status" value="1"/>
</dbReference>
<keyword evidence="3" id="KW-0732">Signal</keyword>
<name>A0A0G3XAW6_9SPHN</name>
<proteinExistence type="inferred from homology"/>
<dbReference type="PATRIC" id="fig|543877.4.peg.2319"/>
<evidence type="ECO:0000313" key="4">
    <source>
        <dbReference type="EMBL" id="AKM08342.1"/>
    </source>
</evidence>
<dbReference type="SUPFAM" id="SSF55895">
    <property type="entry name" value="Ribonuclease Rh-like"/>
    <property type="match status" value="1"/>
</dbReference>
<dbReference type="Gene3D" id="3.90.730.10">
    <property type="entry name" value="Ribonuclease T2-like"/>
    <property type="match status" value="1"/>
</dbReference>
<accession>A0A0G3XAW6</accession>
<evidence type="ECO:0000256" key="2">
    <source>
        <dbReference type="RuleBase" id="RU004328"/>
    </source>
</evidence>
<dbReference type="KEGG" id="amx:AM2010_2285"/>
<dbReference type="GO" id="GO:0003723">
    <property type="term" value="F:RNA binding"/>
    <property type="evidence" value="ECO:0007669"/>
    <property type="project" value="InterPro"/>
</dbReference>
<keyword evidence="5" id="KW-1185">Reference proteome</keyword>
<dbReference type="PANTHER" id="PTHR11240">
    <property type="entry name" value="RIBONUCLEASE T2"/>
    <property type="match status" value="1"/>
</dbReference>
<evidence type="ECO:0000256" key="3">
    <source>
        <dbReference type="SAM" id="SignalP"/>
    </source>
</evidence>
<dbReference type="InterPro" id="IPR001568">
    <property type="entry name" value="RNase_T2-like"/>
</dbReference>
<dbReference type="InterPro" id="IPR018188">
    <property type="entry name" value="RNase_T2_His_AS_1"/>
</dbReference>
<feature type="chain" id="PRO_5002561664" evidence="3">
    <location>
        <begin position="23"/>
        <end position="235"/>
    </location>
</feature>
<organism evidence="4 5">
    <name type="scientific">Pelagerythrobacter marensis</name>
    <dbReference type="NCBI Taxonomy" id="543877"/>
    <lineage>
        <taxon>Bacteria</taxon>
        <taxon>Pseudomonadati</taxon>
        <taxon>Pseudomonadota</taxon>
        <taxon>Alphaproteobacteria</taxon>
        <taxon>Sphingomonadales</taxon>
        <taxon>Erythrobacteraceae</taxon>
        <taxon>Pelagerythrobacter</taxon>
    </lineage>
</organism>
<evidence type="ECO:0000313" key="5">
    <source>
        <dbReference type="Proteomes" id="UP000037643"/>
    </source>
</evidence>
<reference evidence="4 5" key="1">
    <citation type="submission" date="2015-06" db="EMBL/GenBank/DDBJ databases">
        <authorList>
            <person name="Kim K.M."/>
        </authorList>
    </citation>
    <scope>NUCLEOTIDE SEQUENCE [LARGE SCALE GENOMIC DNA]</scope>
    <source>
        <strain evidence="4 5">KCTC 22370</strain>
    </source>
</reference>
<dbReference type="GO" id="GO:0033897">
    <property type="term" value="F:ribonuclease T2 activity"/>
    <property type="evidence" value="ECO:0007669"/>
    <property type="project" value="InterPro"/>
</dbReference>